<dbReference type="AlphaFoldDB" id="A0A4Y2S498"/>
<proteinExistence type="predicted"/>
<organism evidence="1 2">
    <name type="scientific">Araneus ventricosus</name>
    <name type="common">Orbweaver spider</name>
    <name type="synonym">Epeira ventricosa</name>
    <dbReference type="NCBI Taxonomy" id="182803"/>
    <lineage>
        <taxon>Eukaryota</taxon>
        <taxon>Metazoa</taxon>
        <taxon>Ecdysozoa</taxon>
        <taxon>Arthropoda</taxon>
        <taxon>Chelicerata</taxon>
        <taxon>Arachnida</taxon>
        <taxon>Araneae</taxon>
        <taxon>Araneomorphae</taxon>
        <taxon>Entelegynae</taxon>
        <taxon>Araneoidea</taxon>
        <taxon>Araneidae</taxon>
        <taxon>Araneus</taxon>
    </lineage>
</organism>
<accession>A0A4Y2S498</accession>
<comment type="caution">
    <text evidence="1">The sequence shown here is derived from an EMBL/GenBank/DDBJ whole genome shotgun (WGS) entry which is preliminary data.</text>
</comment>
<dbReference type="EMBL" id="BGPR01019552">
    <property type="protein sequence ID" value="GBN82269.1"/>
    <property type="molecule type" value="Genomic_DNA"/>
</dbReference>
<evidence type="ECO:0000313" key="2">
    <source>
        <dbReference type="Proteomes" id="UP000499080"/>
    </source>
</evidence>
<dbReference type="Proteomes" id="UP000499080">
    <property type="component" value="Unassembled WGS sequence"/>
</dbReference>
<name>A0A4Y2S498_ARAVE</name>
<protein>
    <submittedName>
        <fullName evidence="1">Uncharacterized protein</fullName>
    </submittedName>
</protein>
<reference evidence="1 2" key="1">
    <citation type="journal article" date="2019" name="Sci. Rep.">
        <title>Orb-weaving spider Araneus ventricosus genome elucidates the spidroin gene catalogue.</title>
        <authorList>
            <person name="Kono N."/>
            <person name="Nakamura H."/>
            <person name="Ohtoshi R."/>
            <person name="Moran D.A.P."/>
            <person name="Shinohara A."/>
            <person name="Yoshida Y."/>
            <person name="Fujiwara M."/>
            <person name="Mori M."/>
            <person name="Tomita M."/>
            <person name="Arakawa K."/>
        </authorList>
    </citation>
    <scope>NUCLEOTIDE SEQUENCE [LARGE SCALE GENOMIC DNA]</scope>
</reference>
<gene>
    <name evidence="1" type="ORF">AVEN_204975_1</name>
</gene>
<keyword evidence="2" id="KW-1185">Reference proteome</keyword>
<evidence type="ECO:0000313" key="1">
    <source>
        <dbReference type="EMBL" id="GBN82269.1"/>
    </source>
</evidence>
<sequence>MELTSLQEKVKMGAEGPHAYHKSARMVISLKGFCSWTIMQDSTQQGTQKNSFVAGDGRDKITRPTDPILHHQTFTFSCIELSTIRALLPKQ</sequence>